<protein>
    <submittedName>
        <fullName evidence="2">DinB superfamily protein</fullName>
    </submittedName>
</protein>
<dbReference type="Pfam" id="PF12867">
    <property type="entry name" value="DinB_2"/>
    <property type="match status" value="1"/>
</dbReference>
<gene>
    <name evidence="2" type="ORF">SAMN05216207_1014153</name>
</gene>
<evidence type="ECO:0000259" key="1">
    <source>
        <dbReference type="Pfam" id="PF12867"/>
    </source>
</evidence>
<reference evidence="2 3" key="1">
    <citation type="submission" date="2016-10" db="EMBL/GenBank/DDBJ databases">
        <authorList>
            <person name="de Groot N.N."/>
        </authorList>
    </citation>
    <scope>NUCLEOTIDE SEQUENCE [LARGE SCALE GENOMIC DNA]</scope>
    <source>
        <strain evidence="2 3">CGMCC 4.1877</strain>
    </source>
</reference>
<dbReference type="STRING" id="260086.SAMN05216207_1014153"/>
<accession>A0A1I4Z7R9</accession>
<proteinExistence type="predicted"/>
<evidence type="ECO:0000313" key="2">
    <source>
        <dbReference type="EMBL" id="SFN46332.1"/>
    </source>
</evidence>
<dbReference type="Gene3D" id="1.20.120.450">
    <property type="entry name" value="dinb family like domain"/>
    <property type="match status" value="1"/>
</dbReference>
<dbReference type="EMBL" id="FOUY01000014">
    <property type="protein sequence ID" value="SFN46332.1"/>
    <property type="molecule type" value="Genomic_DNA"/>
</dbReference>
<keyword evidence="3" id="KW-1185">Reference proteome</keyword>
<dbReference type="OrthoDB" id="5022306at2"/>
<evidence type="ECO:0000313" key="3">
    <source>
        <dbReference type="Proteomes" id="UP000199614"/>
    </source>
</evidence>
<name>A0A1I4Z7R9_PSUAM</name>
<dbReference type="InterPro" id="IPR024775">
    <property type="entry name" value="DinB-like"/>
</dbReference>
<dbReference type="RefSeq" id="WP_093343548.1">
    <property type="nucleotide sequence ID" value="NZ_FOUY01000014.1"/>
</dbReference>
<dbReference type="Proteomes" id="UP000199614">
    <property type="component" value="Unassembled WGS sequence"/>
</dbReference>
<sequence length="173" mass="19719">MPTSRLDVLRWQFDLTWSLFEYHLERLEPDDALWEPAGLCWTVHPGADGGWEPDFAEQEPDPVPVPTIAWTTWHISWWWTVTIDHLRGRTPTERTDVRWPGDTARAVELLRRLRADWVDVLGGLGDDALDAPASFPWQGDPSYTVGHTLAWVNTELTKNAAEIGQLRLLRAAG</sequence>
<organism evidence="2 3">
    <name type="scientific">Pseudonocardia ammonioxydans</name>
    <dbReference type="NCBI Taxonomy" id="260086"/>
    <lineage>
        <taxon>Bacteria</taxon>
        <taxon>Bacillati</taxon>
        <taxon>Actinomycetota</taxon>
        <taxon>Actinomycetes</taxon>
        <taxon>Pseudonocardiales</taxon>
        <taxon>Pseudonocardiaceae</taxon>
        <taxon>Pseudonocardia</taxon>
    </lineage>
</organism>
<dbReference type="AlphaFoldDB" id="A0A1I4Z7R9"/>
<dbReference type="SUPFAM" id="SSF109854">
    <property type="entry name" value="DinB/YfiT-like putative metalloenzymes"/>
    <property type="match status" value="1"/>
</dbReference>
<dbReference type="InterPro" id="IPR034660">
    <property type="entry name" value="DinB/YfiT-like"/>
</dbReference>
<feature type="domain" description="DinB-like" evidence="1">
    <location>
        <begin position="12"/>
        <end position="163"/>
    </location>
</feature>